<evidence type="ECO:0000313" key="13">
    <source>
        <dbReference type="EMBL" id="KAF7809742.1"/>
    </source>
</evidence>
<keyword evidence="6 9" id="KW-0694">RNA-binding</keyword>
<dbReference type="SUPFAM" id="SSF54928">
    <property type="entry name" value="RNA-binding domain, RBD"/>
    <property type="match status" value="2"/>
</dbReference>
<comment type="similarity">
    <text evidence="2 10">Belongs to the splicing factor SR family.</text>
</comment>
<keyword evidence="3 10" id="KW-0507">mRNA processing</keyword>
<dbReference type="CDD" id="cd12231">
    <property type="entry name" value="RRM2_U2AF65"/>
    <property type="match status" value="1"/>
</dbReference>
<dbReference type="Gene3D" id="3.30.70.330">
    <property type="match status" value="3"/>
</dbReference>
<evidence type="ECO:0000256" key="10">
    <source>
        <dbReference type="RuleBase" id="RU364135"/>
    </source>
</evidence>
<feature type="region of interest" description="Disordered" evidence="11">
    <location>
        <begin position="1"/>
        <end position="77"/>
    </location>
</feature>
<feature type="compositionally biased region" description="Basic and acidic residues" evidence="11">
    <location>
        <begin position="55"/>
        <end position="65"/>
    </location>
</feature>
<gene>
    <name evidence="13" type="ORF">G2W53_036485</name>
</gene>
<evidence type="ECO:0000256" key="2">
    <source>
        <dbReference type="ARBA" id="ARBA00010269"/>
    </source>
</evidence>
<dbReference type="GO" id="GO:0006397">
    <property type="term" value="P:mRNA processing"/>
    <property type="evidence" value="ECO:0007669"/>
    <property type="project" value="UniProtKB-KW"/>
</dbReference>
<dbReference type="Pfam" id="PF00076">
    <property type="entry name" value="RRM_1"/>
    <property type="match status" value="2"/>
</dbReference>
<dbReference type="FunFam" id="3.30.70.330:FF:000225">
    <property type="entry name" value="U2 snRNP auxiliary factor large subunit"/>
    <property type="match status" value="1"/>
</dbReference>
<evidence type="ECO:0000256" key="5">
    <source>
        <dbReference type="ARBA" id="ARBA00022737"/>
    </source>
</evidence>
<feature type="domain" description="RRM" evidence="12">
    <location>
        <begin position="326"/>
        <end position="404"/>
    </location>
</feature>
<dbReference type="SMART" id="SM00361">
    <property type="entry name" value="RRM_1"/>
    <property type="match status" value="1"/>
</dbReference>
<dbReference type="PANTHER" id="PTHR23139">
    <property type="entry name" value="RNA-BINDING PROTEIN"/>
    <property type="match status" value="1"/>
</dbReference>
<comment type="caution">
    <text evidence="13">The sequence shown here is derived from an EMBL/GenBank/DDBJ whole genome shotgun (WGS) entry which is preliminary data.</text>
</comment>
<dbReference type="CDD" id="cd12232">
    <property type="entry name" value="RRM3_U2AF65"/>
    <property type="match status" value="1"/>
</dbReference>
<dbReference type="InterPro" id="IPR003954">
    <property type="entry name" value="RRM_euk-type"/>
</dbReference>
<dbReference type="SMART" id="SM00360">
    <property type="entry name" value="RRM"/>
    <property type="match status" value="3"/>
</dbReference>
<dbReference type="OrthoDB" id="10266058at2759"/>
<accession>A0A834SU17</accession>
<evidence type="ECO:0000256" key="9">
    <source>
        <dbReference type="PROSITE-ProRule" id="PRU00176"/>
    </source>
</evidence>
<name>A0A834SU17_9FABA</name>
<evidence type="ECO:0000256" key="6">
    <source>
        <dbReference type="ARBA" id="ARBA00022884"/>
    </source>
</evidence>
<evidence type="ECO:0000256" key="3">
    <source>
        <dbReference type="ARBA" id="ARBA00022664"/>
    </source>
</evidence>
<dbReference type="PROSITE" id="PS50102">
    <property type="entry name" value="RRM"/>
    <property type="match status" value="1"/>
</dbReference>
<keyword evidence="8 10" id="KW-0539">Nucleus</keyword>
<dbReference type="NCBIfam" id="TIGR01642">
    <property type="entry name" value="U2AF_lg"/>
    <property type="match status" value="1"/>
</dbReference>
<dbReference type="FunFam" id="3.30.70.330:FF:000111">
    <property type="entry name" value="U2 snRNP auxiliary factor large subunit"/>
    <property type="match status" value="1"/>
</dbReference>
<dbReference type="GO" id="GO:0003723">
    <property type="term" value="F:RNA binding"/>
    <property type="evidence" value="ECO:0007669"/>
    <property type="project" value="UniProtKB-UniRule"/>
</dbReference>
<proteinExistence type="inferred from homology"/>
<dbReference type="EMBL" id="JAAIUW010000011">
    <property type="protein sequence ID" value="KAF7809742.1"/>
    <property type="molecule type" value="Genomic_DNA"/>
</dbReference>
<dbReference type="GO" id="GO:0005681">
    <property type="term" value="C:spliceosomal complex"/>
    <property type="evidence" value="ECO:0007669"/>
    <property type="project" value="UniProtKB-KW"/>
</dbReference>
<dbReference type="FunFam" id="3.30.70.330:FF:000057">
    <property type="entry name" value="U2 snRNP auxiliary factor large subunit"/>
    <property type="match status" value="1"/>
</dbReference>
<dbReference type="AlphaFoldDB" id="A0A834SU17"/>
<keyword evidence="4" id="KW-0747">Spliceosome</keyword>
<evidence type="ECO:0000256" key="4">
    <source>
        <dbReference type="ARBA" id="ARBA00022728"/>
    </source>
</evidence>
<evidence type="ECO:0000259" key="12">
    <source>
        <dbReference type="PROSITE" id="PS50102"/>
    </source>
</evidence>
<dbReference type="InterPro" id="IPR006529">
    <property type="entry name" value="U2AF_lg"/>
</dbReference>
<comment type="function">
    <text evidence="10">Necessary for the splicing of pre-mRNA.</text>
</comment>
<reference evidence="13" key="1">
    <citation type="submission" date="2020-09" db="EMBL/GenBank/DDBJ databases">
        <title>Genome-Enabled Discovery of Anthraquinone Biosynthesis in Senna tora.</title>
        <authorList>
            <person name="Kang S.-H."/>
            <person name="Pandey R.P."/>
            <person name="Lee C.-M."/>
            <person name="Sim J.-S."/>
            <person name="Jeong J.-T."/>
            <person name="Choi B.-S."/>
            <person name="Jung M."/>
            <person name="Ginzburg D."/>
            <person name="Zhao K."/>
            <person name="Won S.Y."/>
            <person name="Oh T.-J."/>
            <person name="Yu Y."/>
            <person name="Kim N.-H."/>
            <person name="Lee O.R."/>
            <person name="Lee T.-H."/>
            <person name="Bashyal P."/>
            <person name="Kim T.-S."/>
            <person name="Lee W.-H."/>
            <person name="Kawkins C."/>
            <person name="Kim C.-K."/>
            <person name="Kim J.S."/>
            <person name="Ahn B.O."/>
            <person name="Rhee S.Y."/>
            <person name="Sohng J.K."/>
        </authorList>
    </citation>
    <scope>NUCLEOTIDE SEQUENCE</scope>
    <source>
        <tissue evidence="13">Leaf</tissue>
    </source>
</reference>
<evidence type="ECO:0000313" key="14">
    <source>
        <dbReference type="Proteomes" id="UP000634136"/>
    </source>
</evidence>
<keyword evidence="14" id="KW-1185">Reference proteome</keyword>
<dbReference type="InterPro" id="IPR000504">
    <property type="entry name" value="RRM_dom"/>
</dbReference>
<comment type="subcellular location">
    <subcellularLocation>
        <location evidence="1 10">Nucleus</location>
    </subcellularLocation>
</comment>
<keyword evidence="7 10" id="KW-0508">mRNA splicing</keyword>
<evidence type="ECO:0000256" key="7">
    <source>
        <dbReference type="ARBA" id="ARBA00023187"/>
    </source>
</evidence>
<evidence type="ECO:0000256" key="1">
    <source>
        <dbReference type="ARBA" id="ARBA00004123"/>
    </source>
</evidence>
<keyword evidence="5" id="KW-0677">Repeat</keyword>
<evidence type="ECO:0000256" key="8">
    <source>
        <dbReference type="ARBA" id="ARBA00023242"/>
    </source>
</evidence>
<dbReference type="GO" id="GO:0008380">
    <property type="term" value="P:RNA splicing"/>
    <property type="evidence" value="ECO:0007669"/>
    <property type="project" value="UniProtKB-KW"/>
</dbReference>
<organism evidence="13 14">
    <name type="scientific">Senna tora</name>
    <dbReference type="NCBI Taxonomy" id="362788"/>
    <lineage>
        <taxon>Eukaryota</taxon>
        <taxon>Viridiplantae</taxon>
        <taxon>Streptophyta</taxon>
        <taxon>Embryophyta</taxon>
        <taxon>Tracheophyta</taxon>
        <taxon>Spermatophyta</taxon>
        <taxon>Magnoliopsida</taxon>
        <taxon>eudicotyledons</taxon>
        <taxon>Gunneridae</taxon>
        <taxon>Pentapetalae</taxon>
        <taxon>rosids</taxon>
        <taxon>fabids</taxon>
        <taxon>Fabales</taxon>
        <taxon>Fabaceae</taxon>
        <taxon>Caesalpinioideae</taxon>
        <taxon>Cassia clade</taxon>
        <taxon>Senna</taxon>
    </lineage>
</organism>
<protein>
    <recommendedName>
        <fullName evidence="10">Splicing factor U2af large subunit</fullName>
    </recommendedName>
    <alternativeName>
        <fullName evidence="10">U2 auxiliary factor 65 kDa subunit</fullName>
    </alternativeName>
    <alternativeName>
        <fullName evidence="10">U2 small nuclear ribonucleoprotein auxiliary factor large subunit (U2 snRNP auxiliary factor large subunit)</fullName>
    </alternativeName>
</protein>
<dbReference type="Proteomes" id="UP000634136">
    <property type="component" value="Unassembled WGS sequence"/>
</dbReference>
<dbReference type="InterPro" id="IPR035979">
    <property type="entry name" value="RBD_domain_sf"/>
</dbReference>
<evidence type="ECO:0000256" key="11">
    <source>
        <dbReference type="SAM" id="MobiDB-lite"/>
    </source>
</evidence>
<sequence length="540" mass="58904">MPDFEDAYEGNGGDAENYGDGYSPRPRRTSHGAPDGDSKSQVVVHYMRHRRSRSRSKDRSEDRSRSRSKSKRISGFDMAPPAMLANPAVTEGQFPGPNPAVPNMFQNMFSMGQQFGTSVTQPVQAMTQQATRHARRVYVGGLSPIANEQVLLMILILLTFPSKSFNYDIDNLECAFICISALSSSRSYSTLLIFAAIINLCPFLCFHATEALIYAEDMLFSVATFFSQVMAKIGGNTAGPGDAVVNVYINHEKKFAFVEMRSVEEASNAMALNGIVFEGAPVKVRRPSDYNPSLAAALGPSQPNPNLNLAAVGLSTGTSSGLEGPDRIFVGGLPYYFTEAQIRELLETFGPLKGFDLVKDRETGNSKGYAFCVYQDLAVTDIACTALNGIKMGDKTLTVRRASQGAVQPKSEQENVLIHAQQQFALQRLMLQPPVLPTKVLCLTQAVSPDELKDDDDYEDILDDMRQECGKFGTLVHVVIPRPLPNGESSPGVGKVFLEYADVEGSTKARSGLNGRKFGGNEVTAVFYPENQFAQGDYEG</sequence>
<dbReference type="InterPro" id="IPR012677">
    <property type="entry name" value="Nucleotide-bd_a/b_plait_sf"/>
</dbReference>